<dbReference type="PANTHER" id="PTHR42861">
    <property type="entry name" value="CALCIUM-TRANSPORTING ATPASE"/>
    <property type="match status" value="1"/>
</dbReference>
<keyword evidence="4 6" id="KW-1133">Transmembrane helix</keyword>
<evidence type="ECO:0000256" key="4">
    <source>
        <dbReference type="ARBA" id="ARBA00022989"/>
    </source>
</evidence>
<keyword evidence="3" id="KW-0460">Magnesium</keyword>
<evidence type="ECO:0000313" key="8">
    <source>
        <dbReference type="EMBL" id="CCB51043.1"/>
    </source>
</evidence>
<dbReference type="AlphaFoldDB" id="F6HEY3"/>
<feature type="domain" description="NB-ARC" evidence="7">
    <location>
        <begin position="508"/>
        <end position="554"/>
    </location>
</feature>
<feature type="transmembrane region" description="Helical" evidence="6">
    <location>
        <begin position="201"/>
        <end position="227"/>
    </location>
</feature>
<dbReference type="InterPro" id="IPR027417">
    <property type="entry name" value="P-loop_NTPase"/>
</dbReference>
<dbReference type="Gene3D" id="1.20.5.4130">
    <property type="match status" value="1"/>
</dbReference>
<evidence type="ECO:0000313" key="9">
    <source>
        <dbReference type="Proteomes" id="UP000009183"/>
    </source>
</evidence>
<evidence type="ECO:0000256" key="6">
    <source>
        <dbReference type="SAM" id="Phobius"/>
    </source>
</evidence>
<keyword evidence="2 6" id="KW-0812">Transmembrane</keyword>
<dbReference type="GO" id="GO:1902600">
    <property type="term" value="P:proton transmembrane transport"/>
    <property type="evidence" value="ECO:0000318"/>
    <property type="project" value="GO_Central"/>
</dbReference>
<evidence type="ECO:0000256" key="3">
    <source>
        <dbReference type="ARBA" id="ARBA00022842"/>
    </source>
</evidence>
<dbReference type="InterPro" id="IPR023298">
    <property type="entry name" value="ATPase_P-typ_TM_dom_sf"/>
</dbReference>
<proteinExistence type="predicted"/>
<dbReference type="EMBL" id="FN595752">
    <property type="protein sequence ID" value="CCB51043.1"/>
    <property type="molecule type" value="Genomic_DNA"/>
</dbReference>
<dbReference type="GO" id="GO:0008553">
    <property type="term" value="F:P-type proton-exporting transporter activity"/>
    <property type="evidence" value="ECO:0000318"/>
    <property type="project" value="GO_Central"/>
</dbReference>
<reference evidence="9" key="1">
    <citation type="journal article" date="2007" name="Nature">
        <title>The grapevine genome sequence suggests ancestral hexaploidization in major angiosperm phyla.</title>
        <authorList>
            <consortium name="The French-Italian Public Consortium for Grapevine Genome Characterization."/>
            <person name="Jaillon O."/>
            <person name="Aury J.-M."/>
            <person name="Noel B."/>
            <person name="Policriti A."/>
            <person name="Clepet C."/>
            <person name="Casagrande A."/>
            <person name="Choisne N."/>
            <person name="Aubourg S."/>
            <person name="Vitulo N."/>
            <person name="Jubin C."/>
            <person name="Vezzi A."/>
            <person name="Legeai F."/>
            <person name="Hugueney P."/>
            <person name="Dasilva C."/>
            <person name="Horner D."/>
            <person name="Mica E."/>
            <person name="Jublot D."/>
            <person name="Poulain J."/>
            <person name="Bruyere C."/>
            <person name="Billault A."/>
            <person name="Segurens B."/>
            <person name="Gouyvenoux M."/>
            <person name="Ugarte E."/>
            <person name="Cattonaro F."/>
            <person name="Anthouard V."/>
            <person name="Vico V."/>
            <person name="Del Fabbro C."/>
            <person name="Alaux M."/>
            <person name="Di Gaspero G."/>
            <person name="Dumas V."/>
            <person name="Felice N."/>
            <person name="Paillard S."/>
            <person name="Juman I."/>
            <person name="Moroldo M."/>
            <person name="Scalabrin S."/>
            <person name="Canaguier A."/>
            <person name="Le Clainche I."/>
            <person name="Malacrida G."/>
            <person name="Durand E."/>
            <person name="Pesole G."/>
            <person name="Laucou V."/>
            <person name="Chatelet P."/>
            <person name="Merdinoglu D."/>
            <person name="Delledonne M."/>
            <person name="Pezzotti M."/>
            <person name="Lecharny A."/>
            <person name="Scarpelli C."/>
            <person name="Artiguenave F."/>
            <person name="Pe M.E."/>
            <person name="Valle G."/>
            <person name="Morgante M."/>
            <person name="Caboche M."/>
            <person name="Adam-Blondon A.-F."/>
            <person name="Weissenbach J."/>
            <person name="Quetier F."/>
            <person name="Wincker P."/>
        </authorList>
    </citation>
    <scope>NUCLEOTIDE SEQUENCE [LARGE SCALE GENOMIC DNA]</scope>
    <source>
        <strain evidence="9">cv. Pinot noir / PN40024</strain>
    </source>
</reference>
<dbReference type="Proteomes" id="UP000009183">
    <property type="component" value="Chromosome 1"/>
</dbReference>
<dbReference type="GO" id="GO:0051453">
    <property type="term" value="P:regulation of intracellular pH"/>
    <property type="evidence" value="ECO:0000318"/>
    <property type="project" value="GO_Central"/>
</dbReference>
<dbReference type="eggNOG" id="KOG0205">
    <property type="taxonomic scope" value="Eukaryota"/>
</dbReference>
<dbReference type="NCBIfam" id="TIGR01494">
    <property type="entry name" value="ATPase_P-type"/>
    <property type="match status" value="1"/>
</dbReference>
<dbReference type="HOGENOM" id="CLU_481832_0_0_1"/>
<dbReference type="SUPFAM" id="SSF52540">
    <property type="entry name" value="P-loop containing nucleoside triphosphate hydrolases"/>
    <property type="match status" value="1"/>
</dbReference>
<dbReference type="PaxDb" id="29760-VIT_01s0011g01030.t01"/>
<dbReference type="Gene3D" id="1.20.1110.10">
    <property type="entry name" value="Calcium-transporting ATPase, transmembrane domain"/>
    <property type="match status" value="1"/>
</dbReference>
<dbReference type="SUPFAM" id="SSF81665">
    <property type="entry name" value="Calcium ATPase, transmembrane domain M"/>
    <property type="match status" value="1"/>
</dbReference>
<dbReference type="InterPro" id="IPR018303">
    <property type="entry name" value="ATPase_P-typ_P_site"/>
</dbReference>
<dbReference type="GO" id="GO:0005524">
    <property type="term" value="F:ATP binding"/>
    <property type="evidence" value="ECO:0007669"/>
    <property type="project" value="InterPro"/>
</dbReference>
<evidence type="ECO:0000256" key="5">
    <source>
        <dbReference type="ARBA" id="ARBA00023136"/>
    </source>
</evidence>
<keyword evidence="5 6" id="KW-0472">Membrane</keyword>
<dbReference type="Pfam" id="PF00931">
    <property type="entry name" value="NB-ARC"/>
    <property type="match status" value="1"/>
</dbReference>
<dbReference type="GO" id="GO:0043531">
    <property type="term" value="F:ADP binding"/>
    <property type="evidence" value="ECO:0007669"/>
    <property type="project" value="InterPro"/>
</dbReference>
<dbReference type="InParanoid" id="F6HEY3"/>
<gene>
    <name evidence="8" type="ordered locus">VIT_01s0011g01030</name>
</gene>
<dbReference type="PROSITE" id="PS00154">
    <property type="entry name" value="ATPASE_E1_E2"/>
    <property type="match status" value="1"/>
</dbReference>
<organism evidence="8 9">
    <name type="scientific">Vitis vinifera</name>
    <name type="common">Grape</name>
    <dbReference type="NCBI Taxonomy" id="29760"/>
    <lineage>
        <taxon>Eukaryota</taxon>
        <taxon>Viridiplantae</taxon>
        <taxon>Streptophyta</taxon>
        <taxon>Embryophyta</taxon>
        <taxon>Tracheophyta</taxon>
        <taxon>Spermatophyta</taxon>
        <taxon>Magnoliopsida</taxon>
        <taxon>eudicotyledons</taxon>
        <taxon>Gunneridae</taxon>
        <taxon>Pentapetalae</taxon>
        <taxon>rosids</taxon>
        <taxon>Vitales</taxon>
        <taxon>Vitaceae</taxon>
        <taxon>Viteae</taxon>
        <taxon>Vitis</taxon>
    </lineage>
</organism>
<dbReference type="InterPro" id="IPR023299">
    <property type="entry name" value="ATPase_P-typ_cyto_dom_N"/>
</dbReference>
<accession>F6HEY3</accession>
<dbReference type="GO" id="GO:0016887">
    <property type="term" value="F:ATP hydrolysis activity"/>
    <property type="evidence" value="ECO:0007669"/>
    <property type="project" value="InterPro"/>
</dbReference>
<dbReference type="Gene3D" id="3.40.1110.10">
    <property type="entry name" value="Calcium-transporting ATPase, cytoplasmic domain N"/>
    <property type="match status" value="1"/>
</dbReference>
<evidence type="ECO:0000256" key="1">
    <source>
        <dbReference type="ARBA" id="ARBA00004370"/>
    </source>
</evidence>
<dbReference type="GO" id="GO:0005886">
    <property type="term" value="C:plasma membrane"/>
    <property type="evidence" value="ECO:0000318"/>
    <property type="project" value="GO_Central"/>
</dbReference>
<keyword evidence="9" id="KW-1185">Reference proteome</keyword>
<dbReference type="Gene3D" id="3.40.50.300">
    <property type="entry name" value="P-loop containing nucleotide triphosphate hydrolases"/>
    <property type="match status" value="1"/>
</dbReference>
<comment type="subcellular location">
    <subcellularLocation>
        <location evidence="1">Membrane</location>
    </subcellularLocation>
</comment>
<name>F6HEY3_VITVI</name>
<dbReference type="SMR" id="F6HEY3"/>
<feature type="transmembrane region" description="Helical" evidence="6">
    <location>
        <begin position="239"/>
        <end position="261"/>
    </location>
</feature>
<evidence type="ECO:0000256" key="2">
    <source>
        <dbReference type="ARBA" id="ARBA00022692"/>
    </source>
</evidence>
<dbReference type="FunFam" id="3.40.1110.10:FF:000204">
    <property type="match status" value="1"/>
</dbReference>
<sequence length="566" mass="63175">MQARLPITSQPSSYKINLYTHGKISDSLIKQPTNPHIVNHPKIISYPSPCKNNPGLKLLTLYLVGSERGCAKLEKPRMERIGSYVLFAILQPADDQCGTHNRSQELPNFTRFRLCILDPTQTDPLTCSPPPTYFLNRQTASKAVLKPPAAKRLRHHQSTSPTIPKFLSLLLPDVKAPPSMHLMKAAHLVDNTNHQGHFQKVLTAIGNFCIYSIAFGIIVEIVVMYPIQRCKYRDGINNLLVFLIGGIPIAMPTVLSVTMAIGSHRLSKQGAITKRMTAIEKMAGMDVLCSDKTGTLTFNKLIVDKSMIEIFSKDVDSDVVILLAARASRVENQDAIDACIVRMLANPKRKIVLRATHFSHSGIKKLSPEVALQTGESKGPIFLCHSQSSQGSYAKLPSNIKVKRKSMNPDLAGGMADRAERYDNRFNVWIQEVRTEAYAIEDVLDLFRLHWDQESVWRHLKMWHSISNLIQDINTRLAIISAETNTYLNVRVVPLIPGRGNNTVGIDKPKRKLVSWALESNQKLKVMFMVGMAGLGKTTLGHSVYEEVKMCGNPLDLPCQMVTTIE</sequence>
<dbReference type="STRING" id="29760.F6HEY3"/>
<protein>
    <recommendedName>
        <fullName evidence="7">NB-ARC domain-containing protein</fullName>
    </recommendedName>
</protein>
<evidence type="ECO:0000259" key="7">
    <source>
        <dbReference type="Pfam" id="PF00931"/>
    </source>
</evidence>
<dbReference type="InterPro" id="IPR001757">
    <property type="entry name" value="P_typ_ATPase"/>
</dbReference>
<dbReference type="OrthoDB" id="690341at2759"/>
<dbReference type="Gene3D" id="3.40.50.1000">
    <property type="entry name" value="HAD superfamily/HAD-like"/>
    <property type="match status" value="1"/>
</dbReference>
<dbReference type="InterPro" id="IPR023214">
    <property type="entry name" value="HAD_sf"/>
</dbReference>
<dbReference type="InterPro" id="IPR002182">
    <property type="entry name" value="NB-ARC"/>
</dbReference>